<dbReference type="InterPro" id="IPR050483">
    <property type="entry name" value="CoA-transferase_III_domain"/>
</dbReference>
<dbReference type="PANTHER" id="PTHR48207:SF3">
    <property type="entry name" value="SUCCINATE--HYDROXYMETHYLGLUTARATE COA-TRANSFERASE"/>
    <property type="match status" value="1"/>
</dbReference>
<evidence type="ECO:0000313" key="4">
    <source>
        <dbReference type="Proteomes" id="UP000316988"/>
    </source>
</evidence>
<keyword evidence="4" id="KW-1185">Reference proteome</keyword>
<dbReference type="Pfam" id="PF02515">
    <property type="entry name" value="CoA_transf_3"/>
    <property type="match status" value="1"/>
</dbReference>
<keyword evidence="1 3" id="KW-0808">Transferase</keyword>
<dbReference type="PANTHER" id="PTHR48207">
    <property type="entry name" value="SUCCINATE--HYDROXYMETHYLGLUTARATE COA-TRANSFERASE"/>
    <property type="match status" value="1"/>
</dbReference>
<feature type="compositionally biased region" description="Basic and acidic residues" evidence="2">
    <location>
        <begin position="389"/>
        <end position="404"/>
    </location>
</feature>
<gene>
    <name evidence="3" type="ORF">FNM00_04425</name>
</gene>
<comment type="caution">
    <text evidence="3">The sequence shown here is derived from an EMBL/GenBank/DDBJ whole genome shotgun (WGS) entry which is preliminary data.</text>
</comment>
<dbReference type="OrthoDB" id="3561197at2"/>
<dbReference type="InterPro" id="IPR003673">
    <property type="entry name" value="CoA-Trfase_fam_III"/>
</dbReference>
<dbReference type="Gene3D" id="3.40.50.10540">
    <property type="entry name" value="Crotonobetainyl-coa:carnitine coa-transferase, domain 1"/>
    <property type="match status" value="1"/>
</dbReference>
<dbReference type="RefSeq" id="WP_143911840.1">
    <property type="nucleotide sequence ID" value="NZ_VLNT01000002.1"/>
</dbReference>
<reference evidence="3 4" key="1">
    <citation type="submission" date="2019-07" db="EMBL/GenBank/DDBJ databases">
        <authorList>
            <person name="Zhao L.H."/>
        </authorList>
    </citation>
    <scope>NUCLEOTIDE SEQUENCE [LARGE SCALE GENOMIC DNA]</scope>
    <source>
        <strain evidence="3 4">Co35</strain>
    </source>
</reference>
<dbReference type="AlphaFoldDB" id="A0A554SH46"/>
<dbReference type="InterPro" id="IPR044855">
    <property type="entry name" value="CoA-Trfase_III_dom3_sf"/>
</dbReference>
<feature type="compositionally biased region" description="Basic and acidic residues" evidence="2">
    <location>
        <begin position="9"/>
        <end position="18"/>
    </location>
</feature>
<dbReference type="InterPro" id="IPR023606">
    <property type="entry name" value="CoA-Trfase_III_dom_1_sf"/>
</dbReference>
<dbReference type="Gene3D" id="3.30.1540.10">
    <property type="entry name" value="formyl-coa transferase, domain 3"/>
    <property type="match status" value="1"/>
</dbReference>
<evidence type="ECO:0000256" key="2">
    <source>
        <dbReference type="SAM" id="MobiDB-lite"/>
    </source>
</evidence>
<protein>
    <submittedName>
        <fullName evidence="3">CoA transferase</fullName>
    </submittedName>
</protein>
<organism evidence="3 4">
    <name type="scientific">Aeromicrobium piscarium</name>
    <dbReference type="NCBI Taxonomy" id="2590901"/>
    <lineage>
        <taxon>Bacteria</taxon>
        <taxon>Bacillati</taxon>
        <taxon>Actinomycetota</taxon>
        <taxon>Actinomycetes</taxon>
        <taxon>Propionibacteriales</taxon>
        <taxon>Nocardioidaceae</taxon>
        <taxon>Aeromicrobium</taxon>
    </lineage>
</organism>
<dbReference type="Proteomes" id="UP000316988">
    <property type="component" value="Unassembled WGS sequence"/>
</dbReference>
<sequence>MTSPNARESPPDSSRDDGGGPLEGLTVLDLSRVLTGPYAAMLLGDLGARVIKVERPGIGDETRGWGPPFVGTGEGRTSTYFLSVNRNKESIGLDLRDADDREVLQGLVRKADILVENFRPGVLDRLGLGHRIFQDANPRLIVVSISGFGHDGPSAQRAGYDQIIQGEAGLMSMTGPDAGQPTKVGVPIADLSAGMFGVIGALAALDERHRTGRGRVVHTSLLGSLIGMHTFQGTRWLLGKDLPEASGNSHPTVSPYGAYRCSDGELVQIAVGNQSLWNRFAPAVGIDADDPRFATNEARREHEGELDALVEAAFGTRPAQEWTDELEGVGVPTGVIRTLEDVYADPQVISQGLVADLDDPRLGPLKVPGSPIRWDDEAPGQRHRPAPLLDEHGEQLRRWATHDH</sequence>
<feature type="region of interest" description="Disordered" evidence="2">
    <location>
        <begin position="1"/>
        <end position="22"/>
    </location>
</feature>
<proteinExistence type="predicted"/>
<feature type="region of interest" description="Disordered" evidence="2">
    <location>
        <begin position="360"/>
        <end position="404"/>
    </location>
</feature>
<dbReference type="SUPFAM" id="SSF89796">
    <property type="entry name" value="CoA-transferase family III (CaiB/BaiF)"/>
    <property type="match status" value="1"/>
</dbReference>
<dbReference type="GO" id="GO:0008410">
    <property type="term" value="F:CoA-transferase activity"/>
    <property type="evidence" value="ECO:0007669"/>
    <property type="project" value="TreeGrafter"/>
</dbReference>
<name>A0A554SH46_9ACTN</name>
<evidence type="ECO:0000313" key="3">
    <source>
        <dbReference type="EMBL" id="TSD65672.1"/>
    </source>
</evidence>
<accession>A0A554SH46</accession>
<evidence type="ECO:0000256" key="1">
    <source>
        <dbReference type="ARBA" id="ARBA00022679"/>
    </source>
</evidence>
<dbReference type="EMBL" id="VLNT01000002">
    <property type="protein sequence ID" value="TSD65672.1"/>
    <property type="molecule type" value="Genomic_DNA"/>
</dbReference>